<dbReference type="GeneID" id="108919030"/>
<dbReference type="Ensembl" id="ENSSFOT00015067392.1">
    <property type="protein sequence ID" value="ENSSFOP00015064232.1"/>
    <property type="gene ID" value="ENSSFOG00015029791.1"/>
</dbReference>
<dbReference type="InterPro" id="IPR027417">
    <property type="entry name" value="P-loop_NTPase"/>
</dbReference>
<dbReference type="GeneTree" id="ENSGT00940000163581"/>
<evidence type="ECO:0000259" key="1">
    <source>
        <dbReference type="Pfam" id="PF01926"/>
    </source>
</evidence>
<reference evidence="2 3" key="1">
    <citation type="submission" date="2019-04" db="EMBL/GenBank/DDBJ databases">
        <authorList>
            <consortium name="Wellcome Sanger Institute Data Sharing"/>
        </authorList>
    </citation>
    <scope>NUCLEOTIDE SEQUENCE [LARGE SCALE GENOMIC DNA]</scope>
</reference>
<sequence>MGAARPGENNFEKLLDKPWRDIEWTAERRNELLNEVKRYKPSVSSVKQARILLVGPVGAGKSSFSNSINSVFHGHITSQAVTGTTSESSVTLKFRTYQIEAGQDGEPLPFILCDTMGLEKGPAQGLNIEDIPNILSGHIGDGYKFNPVSALEDCKSSKLEKLENKIHCVAYFLEVSKVSVIPDTLWEKLRAIRKKVNKFSVPQVLLLTKVDHGCPPVEKDIQKVYHSEYLQKMIKDASAHLGIPLLSVFPVKNYTREVKLQQNDDILLLSAFQKILSFANDYIRDMNDEKLVGRLKEPWRKIVWKSEKKNELINEIKRYKPSISSVSQARILLVGPVGAGKSSFFNSISSVFHGYVTSQAISGNSGDGVTTQLLPFRIKAGEDGKPLSFIVCDTMGLKAAPGEGVHVEDICNILKGHVPDRYQLKTASPLKEDDPQFEKSVKLQNKIHCVVYVMDASKVTDMPEQLMKKIAAIRRNANEIGVPQLLILTKVDEACIYVEKDIQDVYRSPYIKKKIHEVSDQLGIPVSCIFPVKNYNHETDLEENCDILLLSTLQQVLRFTNSYFDNIDD</sequence>
<dbReference type="Pfam" id="PF01926">
    <property type="entry name" value="MMR_HSR1"/>
    <property type="match status" value="1"/>
</dbReference>
<accession>A0A8C9VS94</accession>
<dbReference type="CDD" id="cd00882">
    <property type="entry name" value="Ras_like_GTPase"/>
    <property type="match status" value="1"/>
</dbReference>
<dbReference type="RefSeq" id="XP_029110748.1">
    <property type="nucleotide sequence ID" value="XM_029254915.1"/>
</dbReference>
<dbReference type="PANTHER" id="PTHR14241">
    <property type="entry name" value="INTERFERON-INDUCED PROTEIN 44"/>
    <property type="match status" value="1"/>
</dbReference>
<dbReference type="AlphaFoldDB" id="A0A8C9VS94"/>
<keyword evidence="3" id="KW-1185">Reference proteome</keyword>
<dbReference type="Gene3D" id="3.40.50.300">
    <property type="entry name" value="P-loop containing nucleotide triphosphate hydrolases"/>
    <property type="match status" value="2"/>
</dbReference>
<reference evidence="2" key="3">
    <citation type="submission" date="2025-09" db="UniProtKB">
        <authorList>
            <consortium name="Ensembl"/>
        </authorList>
    </citation>
    <scope>IDENTIFICATION</scope>
</reference>
<feature type="domain" description="G" evidence="1">
    <location>
        <begin position="330"/>
        <end position="489"/>
    </location>
</feature>
<reference evidence="2" key="2">
    <citation type="submission" date="2025-08" db="UniProtKB">
        <authorList>
            <consortium name="Ensembl"/>
        </authorList>
    </citation>
    <scope>IDENTIFICATION</scope>
</reference>
<organism evidence="2 3">
    <name type="scientific">Scleropages formosus</name>
    <name type="common">Asian bonytongue</name>
    <name type="synonym">Osteoglossum formosum</name>
    <dbReference type="NCBI Taxonomy" id="113540"/>
    <lineage>
        <taxon>Eukaryota</taxon>
        <taxon>Metazoa</taxon>
        <taxon>Chordata</taxon>
        <taxon>Craniata</taxon>
        <taxon>Vertebrata</taxon>
        <taxon>Euteleostomi</taxon>
        <taxon>Actinopterygii</taxon>
        <taxon>Neopterygii</taxon>
        <taxon>Teleostei</taxon>
        <taxon>Osteoglossocephala</taxon>
        <taxon>Osteoglossomorpha</taxon>
        <taxon>Osteoglossiformes</taxon>
        <taxon>Osteoglossidae</taxon>
        <taxon>Scleropages</taxon>
    </lineage>
</organism>
<dbReference type="GO" id="GO:0006955">
    <property type="term" value="P:immune response"/>
    <property type="evidence" value="ECO:0007669"/>
    <property type="project" value="TreeGrafter"/>
</dbReference>
<dbReference type="PANTHER" id="PTHR14241:SF19">
    <property type="entry name" value="INTERFERON-INDUCED PROTEIN 44-LIKE ISOFORM X1-RELATED"/>
    <property type="match status" value="1"/>
</dbReference>
<dbReference type="KEGG" id="sfm:108919030"/>
<name>A0A8C9VS94_SCLFO</name>
<gene>
    <name evidence="2" type="primary">LOC108919030</name>
</gene>
<dbReference type="SUPFAM" id="SSF52540">
    <property type="entry name" value="P-loop containing nucleoside triphosphate hydrolases"/>
    <property type="match status" value="2"/>
</dbReference>
<protein>
    <submittedName>
        <fullName evidence="2">Interferon-induced protein 44-like</fullName>
    </submittedName>
</protein>
<dbReference type="InterPro" id="IPR006073">
    <property type="entry name" value="GTP-bd"/>
</dbReference>
<evidence type="ECO:0000313" key="2">
    <source>
        <dbReference type="Ensembl" id="ENSSFOP00015064232.1"/>
    </source>
</evidence>
<dbReference type="RefSeq" id="XP_029110749.1">
    <property type="nucleotide sequence ID" value="XM_029254916.1"/>
</dbReference>
<dbReference type="GO" id="GO:0005525">
    <property type="term" value="F:GTP binding"/>
    <property type="evidence" value="ECO:0007669"/>
    <property type="project" value="InterPro"/>
</dbReference>
<dbReference type="Proteomes" id="UP000694397">
    <property type="component" value="Chromosome 9"/>
</dbReference>
<proteinExistence type="predicted"/>
<evidence type="ECO:0000313" key="3">
    <source>
        <dbReference type="Proteomes" id="UP000694397"/>
    </source>
</evidence>
<dbReference type="OrthoDB" id="25620at2759"/>